<keyword evidence="1" id="KW-1185">Reference proteome</keyword>
<proteinExistence type="predicted"/>
<accession>A0A914DDI7</accession>
<dbReference type="Proteomes" id="UP000887540">
    <property type="component" value="Unplaced"/>
</dbReference>
<evidence type="ECO:0000313" key="1">
    <source>
        <dbReference type="Proteomes" id="UP000887540"/>
    </source>
</evidence>
<name>A0A914DDI7_9BILA</name>
<sequence>MKMCSESRVRKWVQNHQQVLDLGYASQTSWTRNSIWVRSPRILWPEVPELRALGFHGIWSSESEDPKGSSFEDSLVLYQW</sequence>
<dbReference type="AlphaFoldDB" id="A0A914DDI7"/>
<organism evidence="1 2">
    <name type="scientific">Acrobeloides nanus</name>
    <dbReference type="NCBI Taxonomy" id="290746"/>
    <lineage>
        <taxon>Eukaryota</taxon>
        <taxon>Metazoa</taxon>
        <taxon>Ecdysozoa</taxon>
        <taxon>Nematoda</taxon>
        <taxon>Chromadorea</taxon>
        <taxon>Rhabditida</taxon>
        <taxon>Tylenchina</taxon>
        <taxon>Cephalobomorpha</taxon>
        <taxon>Cephaloboidea</taxon>
        <taxon>Cephalobidae</taxon>
        <taxon>Acrobeloides</taxon>
    </lineage>
</organism>
<protein>
    <submittedName>
        <fullName evidence="2">Uncharacterized protein</fullName>
    </submittedName>
</protein>
<dbReference type="WBParaSite" id="ACRNAN_scaffold2232.g18960.t1">
    <property type="protein sequence ID" value="ACRNAN_scaffold2232.g18960.t1"/>
    <property type="gene ID" value="ACRNAN_scaffold2232.g18960"/>
</dbReference>
<reference evidence="2" key="1">
    <citation type="submission" date="2022-11" db="UniProtKB">
        <authorList>
            <consortium name="WormBaseParasite"/>
        </authorList>
    </citation>
    <scope>IDENTIFICATION</scope>
</reference>
<evidence type="ECO:0000313" key="2">
    <source>
        <dbReference type="WBParaSite" id="ACRNAN_scaffold2232.g18960.t1"/>
    </source>
</evidence>